<keyword evidence="9" id="KW-1185">Reference proteome</keyword>
<evidence type="ECO:0000256" key="6">
    <source>
        <dbReference type="RuleBase" id="RU000384"/>
    </source>
</evidence>
<comment type="similarity">
    <text evidence="1 5 6">Belongs to the glutamine synthetase family.</text>
</comment>
<evidence type="ECO:0000256" key="5">
    <source>
        <dbReference type="PROSITE-ProRule" id="PRU01331"/>
    </source>
</evidence>
<dbReference type="Pfam" id="PF16952">
    <property type="entry name" value="Gln-synt_N_2"/>
    <property type="match status" value="1"/>
</dbReference>
<organism evidence="8 9">
    <name type="scientific">Streptomyces lancefieldiae</name>
    <dbReference type="NCBI Taxonomy" id="3075520"/>
    <lineage>
        <taxon>Bacteria</taxon>
        <taxon>Bacillati</taxon>
        <taxon>Actinomycetota</taxon>
        <taxon>Actinomycetes</taxon>
        <taxon>Kitasatosporales</taxon>
        <taxon>Streptomycetaceae</taxon>
        <taxon>Streptomyces</taxon>
    </lineage>
</organism>
<dbReference type="EMBL" id="JAVRFH010000036">
    <property type="protein sequence ID" value="MDT0614124.1"/>
    <property type="molecule type" value="Genomic_DNA"/>
</dbReference>
<dbReference type="InterPro" id="IPR036651">
    <property type="entry name" value="Gln_synt_N_sf"/>
</dbReference>
<dbReference type="PANTHER" id="PTHR43785:SF12">
    <property type="entry name" value="TYPE-1 GLUTAMINE SYNTHETASE 2"/>
    <property type="match status" value="1"/>
</dbReference>
<sequence>MTITYPRAERASQARAAEAQLEAAGIDGVVFGWVDNAGLTRVKSVPRARLAHAAEYGVGAVPCFDLALVDDSLAVTSSSTGPVGDLRLVPDLDRLVPLAAQPGWAWAPADRYAQDCTPHPGCQRGFARRAAEAVEQRGFSVKAGIEVEWVVADATGAPATFGPAYGMTRFVEHSDYLRDLLRVLTDQGLAVLQLHPEYAAGQFEVSVAAEGPVEAADTTMLVRHTIRAVSARHGLRVSYAPVFAEGSLGNGGHLHLSLWREGRNLAHGGPGRHGMHPDAEQFLAGVLAELPALLALGAPSVASYLRLVPSRFAGAYRCWGLENREAALRLITGSAAGQANAEVKCFDAAANPYLAVGGVLAAGLAGLESGLPLPPETPGDPAALGSAERLPASLPEAVDAFEKSAPLREALGAELCEAVLAVRRAETELFSGCTDAEVVEAVRWRY</sequence>
<evidence type="ECO:0000313" key="8">
    <source>
        <dbReference type="EMBL" id="MDT0614124.1"/>
    </source>
</evidence>
<name>A0ABU3AVE7_9ACTN</name>
<dbReference type="RefSeq" id="WP_311578341.1">
    <property type="nucleotide sequence ID" value="NZ_JAVRFH010000036.1"/>
</dbReference>
<protein>
    <submittedName>
        <fullName evidence="8">Glutamine synthetase family protein</fullName>
        <ecNumber evidence="8">6.3.1.-</ecNumber>
    </submittedName>
</protein>
<evidence type="ECO:0000259" key="7">
    <source>
        <dbReference type="PROSITE" id="PS51987"/>
    </source>
</evidence>
<dbReference type="InterPro" id="IPR014746">
    <property type="entry name" value="Gln_synth/guanido_kin_cat_dom"/>
</dbReference>
<evidence type="ECO:0000256" key="1">
    <source>
        <dbReference type="ARBA" id="ARBA00009897"/>
    </source>
</evidence>
<dbReference type="Proteomes" id="UP001180724">
    <property type="component" value="Unassembled WGS sequence"/>
</dbReference>
<dbReference type="GO" id="GO:0016874">
    <property type="term" value="F:ligase activity"/>
    <property type="evidence" value="ECO:0007669"/>
    <property type="project" value="UniProtKB-KW"/>
</dbReference>
<gene>
    <name evidence="8" type="ORF">RM812_28480</name>
</gene>
<dbReference type="Pfam" id="PF00120">
    <property type="entry name" value="Gln-synt_C"/>
    <property type="match status" value="1"/>
</dbReference>
<dbReference type="EC" id="6.3.1.-" evidence="8"/>
<keyword evidence="4" id="KW-0067">ATP-binding</keyword>
<dbReference type="InterPro" id="IPR008146">
    <property type="entry name" value="Gln_synth_cat_dom"/>
</dbReference>
<dbReference type="Gene3D" id="3.10.20.70">
    <property type="entry name" value="Glutamine synthetase, N-terminal domain"/>
    <property type="match status" value="1"/>
</dbReference>
<dbReference type="PROSITE" id="PS51987">
    <property type="entry name" value="GS_CATALYTIC"/>
    <property type="match status" value="1"/>
</dbReference>
<accession>A0ABU3AVE7</accession>
<proteinExistence type="inferred from homology"/>
<keyword evidence="3" id="KW-0547">Nucleotide-binding</keyword>
<reference evidence="8" key="1">
    <citation type="submission" date="2024-05" db="EMBL/GenBank/DDBJ databases">
        <title>30 novel species of actinomycetes from the DSMZ collection.</title>
        <authorList>
            <person name="Nouioui I."/>
        </authorList>
    </citation>
    <scope>NUCLEOTIDE SEQUENCE</scope>
    <source>
        <strain evidence="8">DSM 40712</strain>
    </source>
</reference>
<keyword evidence="2 8" id="KW-0436">Ligase</keyword>
<dbReference type="SUPFAM" id="SSF55931">
    <property type="entry name" value="Glutamine synthetase/guanido kinase"/>
    <property type="match status" value="1"/>
</dbReference>
<dbReference type="InterPro" id="IPR008147">
    <property type="entry name" value="Gln_synt_N"/>
</dbReference>
<evidence type="ECO:0000256" key="3">
    <source>
        <dbReference type="ARBA" id="ARBA00022741"/>
    </source>
</evidence>
<evidence type="ECO:0000256" key="4">
    <source>
        <dbReference type="ARBA" id="ARBA00022840"/>
    </source>
</evidence>
<evidence type="ECO:0000313" key="9">
    <source>
        <dbReference type="Proteomes" id="UP001180724"/>
    </source>
</evidence>
<feature type="domain" description="GS catalytic" evidence="7">
    <location>
        <begin position="123"/>
        <end position="446"/>
    </location>
</feature>
<comment type="caution">
    <text evidence="8">The sequence shown here is derived from an EMBL/GenBank/DDBJ whole genome shotgun (WGS) entry which is preliminary data.</text>
</comment>
<evidence type="ECO:0000256" key="2">
    <source>
        <dbReference type="ARBA" id="ARBA00022598"/>
    </source>
</evidence>
<dbReference type="PANTHER" id="PTHR43785">
    <property type="entry name" value="GAMMA-GLUTAMYLPUTRESCINE SYNTHETASE"/>
    <property type="match status" value="1"/>
</dbReference>
<dbReference type="SMART" id="SM01230">
    <property type="entry name" value="Gln-synt_C"/>
    <property type="match status" value="1"/>
</dbReference>
<dbReference type="Gene3D" id="3.30.590.10">
    <property type="entry name" value="Glutamine synthetase/guanido kinase, catalytic domain"/>
    <property type="match status" value="1"/>
</dbReference>